<name>A0A402BYK2_RHOWR</name>
<accession>A0A402BYK2</accession>
<feature type="region of interest" description="Disordered" evidence="1">
    <location>
        <begin position="1"/>
        <end position="50"/>
    </location>
</feature>
<dbReference type="Proteomes" id="UP000287519">
    <property type="component" value="Unassembled WGS sequence"/>
</dbReference>
<reference evidence="2 3" key="1">
    <citation type="submission" date="2018-11" db="EMBL/GenBank/DDBJ databases">
        <title>Microbial catabolism of amino acid.</title>
        <authorList>
            <person name="Hibi M."/>
            <person name="Ogawa J."/>
        </authorList>
    </citation>
    <scope>NUCLEOTIDE SEQUENCE [LARGE SCALE GENOMIC DNA]</scope>
    <source>
        <strain evidence="2 3">C31-06</strain>
    </source>
</reference>
<dbReference type="AlphaFoldDB" id="A0A402BYK2"/>
<feature type="compositionally biased region" description="Basic residues" evidence="1">
    <location>
        <begin position="41"/>
        <end position="50"/>
    </location>
</feature>
<proteinExistence type="predicted"/>
<gene>
    <name evidence="2" type="ORF">Rhow_001793</name>
</gene>
<dbReference type="EMBL" id="BHYM01000002">
    <property type="protein sequence ID" value="GCE36427.1"/>
    <property type="molecule type" value="Genomic_DNA"/>
</dbReference>
<keyword evidence="3" id="KW-1185">Reference proteome</keyword>
<sequence length="50" mass="5821">MSVSHRRAIDSARKHHYVVPCGHRPSPDRELGYPPRAVREAHKHPKRRTS</sequence>
<evidence type="ECO:0000313" key="2">
    <source>
        <dbReference type="EMBL" id="GCE36427.1"/>
    </source>
</evidence>
<evidence type="ECO:0000256" key="1">
    <source>
        <dbReference type="SAM" id="MobiDB-lite"/>
    </source>
</evidence>
<protein>
    <submittedName>
        <fullName evidence="2">Uncharacterized protein</fullName>
    </submittedName>
</protein>
<evidence type="ECO:0000313" key="3">
    <source>
        <dbReference type="Proteomes" id="UP000287519"/>
    </source>
</evidence>
<organism evidence="2 3">
    <name type="scientific">Rhodococcus wratislaviensis</name>
    <name type="common">Tsukamurella wratislaviensis</name>
    <dbReference type="NCBI Taxonomy" id="44752"/>
    <lineage>
        <taxon>Bacteria</taxon>
        <taxon>Bacillati</taxon>
        <taxon>Actinomycetota</taxon>
        <taxon>Actinomycetes</taxon>
        <taxon>Mycobacteriales</taxon>
        <taxon>Nocardiaceae</taxon>
        <taxon>Rhodococcus</taxon>
    </lineage>
</organism>
<comment type="caution">
    <text evidence="2">The sequence shown here is derived from an EMBL/GenBank/DDBJ whole genome shotgun (WGS) entry which is preliminary data.</text>
</comment>